<organism evidence="1 2">
    <name type="scientific">Marchantia polymorpha subsp. ruderalis</name>
    <dbReference type="NCBI Taxonomy" id="1480154"/>
    <lineage>
        <taxon>Eukaryota</taxon>
        <taxon>Viridiplantae</taxon>
        <taxon>Streptophyta</taxon>
        <taxon>Embryophyta</taxon>
        <taxon>Marchantiophyta</taxon>
        <taxon>Marchantiopsida</taxon>
        <taxon>Marchantiidae</taxon>
        <taxon>Marchantiales</taxon>
        <taxon>Marchantiaceae</taxon>
        <taxon>Marchantia</taxon>
    </lineage>
</organism>
<dbReference type="EMBL" id="LVLJ01003379">
    <property type="protein sequence ID" value="OAE21595.1"/>
    <property type="molecule type" value="Genomic_DNA"/>
</dbReference>
<dbReference type="AlphaFoldDB" id="A0A176VNP4"/>
<accession>A0A176VNP4</accession>
<protein>
    <submittedName>
        <fullName evidence="1">Uncharacterized protein</fullName>
    </submittedName>
</protein>
<reference evidence="1" key="1">
    <citation type="submission" date="2016-03" db="EMBL/GenBank/DDBJ databases">
        <title>Mechanisms controlling the formation of the plant cell surface in tip-growing cells are functionally conserved among land plants.</title>
        <authorList>
            <person name="Honkanen S."/>
            <person name="Jones V.A."/>
            <person name="Morieri G."/>
            <person name="Champion C."/>
            <person name="Hetherington A.J."/>
            <person name="Kelly S."/>
            <person name="Saint-Marcoux D."/>
            <person name="Proust H."/>
            <person name="Prescott H."/>
            <person name="Dolan L."/>
        </authorList>
    </citation>
    <scope>NUCLEOTIDE SEQUENCE [LARGE SCALE GENOMIC DNA]</scope>
    <source>
        <tissue evidence="1">Whole gametophyte</tissue>
    </source>
</reference>
<comment type="caution">
    <text evidence="1">The sequence shown here is derived from an EMBL/GenBank/DDBJ whole genome shotgun (WGS) entry which is preliminary data.</text>
</comment>
<gene>
    <name evidence="1" type="ORF">AXG93_939s1010</name>
</gene>
<sequence length="106" mass="11566">MSITQGGVGTSGDASCSIIKGTSGADRAVTHGVTEAHAVKYWYRILDKKLRRRVRDATLLSDASSTLAYVFALFEKIELNILEERVVTSSFARDTTITSRNLQSIA</sequence>
<name>A0A176VNP4_MARPO</name>
<dbReference type="Proteomes" id="UP000077202">
    <property type="component" value="Unassembled WGS sequence"/>
</dbReference>
<evidence type="ECO:0000313" key="2">
    <source>
        <dbReference type="Proteomes" id="UP000077202"/>
    </source>
</evidence>
<proteinExistence type="predicted"/>
<evidence type="ECO:0000313" key="1">
    <source>
        <dbReference type="EMBL" id="OAE21595.1"/>
    </source>
</evidence>
<keyword evidence="2" id="KW-1185">Reference proteome</keyword>